<dbReference type="Gene3D" id="3.40.630.30">
    <property type="match status" value="1"/>
</dbReference>
<dbReference type="CDD" id="cd04301">
    <property type="entry name" value="NAT_SF"/>
    <property type="match status" value="1"/>
</dbReference>
<dbReference type="Proteomes" id="UP000283523">
    <property type="component" value="Unassembled WGS sequence"/>
</dbReference>
<keyword evidence="2" id="KW-0808">Transferase</keyword>
<dbReference type="Pfam" id="PF00583">
    <property type="entry name" value="Acetyltransf_1"/>
    <property type="match status" value="1"/>
</dbReference>
<evidence type="ECO:0000259" key="1">
    <source>
        <dbReference type="PROSITE" id="PS51186"/>
    </source>
</evidence>
<dbReference type="PROSITE" id="PS51186">
    <property type="entry name" value="GNAT"/>
    <property type="match status" value="1"/>
</dbReference>
<dbReference type="InterPro" id="IPR016181">
    <property type="entry name" value="Acyl_CoA_acyltransferase"/>
</dbReference>
<keyword evidence="3" id="KW-1185">Reference proteome</keyword>
<evidence type="ECO:0000313" key="3">
    <source>
        <dbReference type="Proteomes" id="UP000283523"/>
    </source>
</evidence>
<dbReference type="InterPro" id="IPR000182">
    <property type="entry name" value="GNAT_dom"/>
</dbReference>
<organism evidence="2 3">
    <name type="scientific">Fibrisoma montanum</name>
    <dbReference type="NCBI Taxonomy" id="2305895"/>
    <lineage>
        <taxon>Bacteria</taxon>
        <taxon>Pseudomonadati</taxon>
        <taxon>Bacteroidota</taxon>
        <taxon>Cytophagia</taxon>
        <taxon>Cytophagales</taxon>
        <taxon>Spirosomataceae</taxon>
        <taxon>Fibrisoma</taxon>
    </lineage>
</organism>
<comment type="caution">
    <text evidence="2">The sequence shown here is derived from an EMBL/GenBank/DDBJ whole genome shotgun (WGS) entry which is preliminary data.</text>
</comment>
<sequence>MLKIARPTCASIMEQPPVIRLIDSDVRPLAETMARAFLQGPNFVYTQPDEARRRQTLPAMFSCFIRIGQQVGTVYTTDERNGAAIWAAPGRHAGFIDSWRAGFLALPLRLRFSAVVRLGQLGTHLSSKRRALMPEPHWYLMALAVDPYQQGKGLGSHLIRPVLTQADRAGQACYLETFVRQNLHFYEKHGFQTLGKCTLPNGGPTYWTMKRLST</sequence>
<accession>A0A418M6M9</accession>
<dbReference type="InterPro" id="IPR052523">
    <property type="entry name" value="Trichothecene_AcTrans"/>
</dbReference>
<name>A0A418M6M9_9BACT</name>
<dbReference type="EMBL" id="QXED01000005">
    <property type="protein sequence ID" value="RIV21522.1"/>
    <property type="molecule type" value="Genomic_DNA"/>
</dbReference>
<gene>
    <name evidence="2" type="ORF">DYU11_19155</name>
</gene>
<dbReference type="SUPFAM" id="SSF55729">
    <property type="entry name" value="Acyl-CoA N-acyltransferases (Nat)"/>
    <property type="match status" value="1"/>
</dbReference>
<dbReference type="GO" id="GO:0016747">
    <property type="term" value="F:acyltransferase activity, transferring groups other than amino-acyl groups"/>
    <property type="evidence" value="ECO:0007669"/>
    <property type="project" value="InterPro"/>
</dbReference>
<protein>
    <submittedName>
        <fullName evidence="2">GNAT family N-acetyltransferase</fullName>
    </submittedName>
</protein>
<evidence type="ECO:0000313" key="2">
    <source>
        <dbReference type="EMBL" id="RIV21522.1"/>
    </source>
</evidence>
<dbReference type="PANTHER" id="PTHR42791">
    <property type="entry name" value="GNAT FAMILY ACETYLTRANSFERASE"/>
    <property type="match status" value="1"/>
</dbReference>
<proteinExistence type="predicted"/>
<feature type="domain" description="N-acetyltransferase" evidence="1">
    <location>
        <begin position="63"/>
        <end position="213"/>
    </location>
</feature>
<reference evidence="2 3" key="1">
    <citation type="submission" date="2018-08" db="EMBL/GenBank/DDBJ databases">
        <title>Fibrisoma montanum sp. nov., isolated from Danxia mountain soil.</title>
        <authorList>
            <person name="Huang Y."/>
        </authorList>
    </citation>
    <scope>NUCLEOTIDE SEQUENCE [LARGE SCALE GENOMIC DNA]</scope>
    <source>
        <strain evidence="2 3">HYT19</strain>
    </source>
</reference>
<dbReference type="AlphaFoldDB" id="A0A418M6M9"/>
<dbReference type="PANTHER" id="PTHR42791:SF1">
    <property type="entry name" value="N-ACETYLTRANSFERASE DOMAIN-CONTAINING PROTEIN"/>
    <property type="match status" value="1"/>
</dbReference>